<dbReference type="Proteomes" id="UP000095725">
    <property type="component" value="Unassembled WGS sequence"/>
</dbReference>
<evidence type="ECO:0000313" key="1">
    <source>
        <dbReference type="EMBL" id="CUQ09717.1"/>
    </source>
</evidence>
<dbReference type="EMBL" id="CZBL01000006">
    <property type="protein sequence ID" value="CUQ09717.1"/>
    <property type="molecule type" value="Genomic_DNA"/>
</dbReference>
<protein>
    <submittedName>
        <fullName evidence="1">Uncharacterized protein</fullName>
    </submittedName>
</protein>
<accession>A0A174TNT1</accession>
<proteinExistence type="predicted"/>
<gene>
    <name evidence="1" type="ORF">ERS852558_01822</name>
</gene>
<name>A0A174TNT1_9BACE</name>
<sequence>MSTHSHFLSLIVYFGIGEKGNIEQHMFFLQCPTVFLRFIHPAKNTFFFLNSSVTLKIFM</sequence>
<dbReference type="AlphaFoldDB" id="A0A174TNT1"/>
<evidence type="ECO:0000313" key="2">
    <source>
        <dbReference type="Proteomes" id="UP000095725"/>
    </source>
</evidence>
<reference evidence="1 2" key="1">
    <citation type="submission" date="2015-09" db="EMBL/GenBank/DDBJ databases">
        <authorList>
            <consortium name="Pathogen Informatics"/>
        </authorList>
    </citation>
    <scope>NUCLEOTIDE SEQUENCE [LARGE SCALE GENOMIC DNA]</scope>
    <source>
        <strain evidence="1 2">2789STDY5834946</strain>
    </source>
</reference>
<organism evidence="1 2">
    <name type="scientific">Bacteroides caccae</name>
    <dbReference type="NCBI Taxonomy" id="47678"/>
    <lineage>
        <taxon>Bacteria</taxon>
        <taxon>Pseudomonadati</taxon>
        <taxon>Bacteroidota</taxon>
        <taxon>Bacteroidia</taxon>
        <taxon>Bacteroidales</taxon>
        <taxon>Bacteroidaceae</taxon>
        <taxon>Bacteroides</taxon>
    </lineage>
</organism>